<feature type="transmembrane region" description="Helical" evidence="6">
    <location>
        <begin position="329"/>
        <end position="349"/>
    </location>
</feature>
<dbReference type="GO" id="GO:0005385">
    <property type="term" value="F:zinc ion transmembrane transporter activity"/>
    <property type="evidence" value="ECO:0007669"/>
    <property type="project" value="TreeGrafter"/>
</dbReference>
<dbReference type="InterPro" id="IPR003689">
    <property type="entry name" value="ZIP"/>
</dbReference>
<sequence>MPPSRSRLLLAFALLASPALAHQTRASAHAETQQLLRRLVAANAELCAAQLEARTEPAALGLTVGGLFIILATSLVGTAVPLLSRAIQLRNAKGKRDTPAQHETDADGWLARIFFALRHFGTGIILATAFIHLLWEAFSTFQNPCLPELAFEPTSPAIAMGALWLMFLLDFFMLRSLRRKAAGGHCDAPARTGCCAPPELSALGGARLEESETPTQAADAAVAARRRTQTEAEEAEERPSPPPSRASSVQENKQLLMAQAVVQKMEVVALESGIIFHSVIIGVTLGATSSESFVTLLIAMAFHQLFEGLALGGRIALLPSLSTSALAKTCMALSYALTTPIGIAIGIGARASFDENDGRTALAIGVLNSMSAGILLYTSLVELLAGDFIFGPLRDASTKQCVLAVFWLSAGAAAMSLIGKWA</sequence>
<feature type="transmembrane region" description="Helical" evidence="6">
    <location>
        <begin position="293"/>
        <end position="317"/>
    </location>
</feature>
<feature type="signal peptide" evidence="7">
    <location>
        <begin position="1"/>
        <end position="21"/>
    </location>
</feature>
<name>A0A316ZFE2_9BASI</name>
<evidence type="ECO:0000256" key="7">
    <source>
        <dbReference type="SAM" id="SignalP"/>
    </source>
</evidence>
<dbReference type="OrthoDB" id="448280at2759"/>
<keyword evidence="7" id="KW-0732">Signal</keyword>
<evidence type="ECO:0000256" key="1">
    <source>
        <dbReference type="ARBA" id="ARBA00004141"/>
    </source>
</evidence>
<dbReference type="RefSeq" id="XP_025600017.1">
    <property type="nucleotide sequence ID" value="XM_025741805.1"/>
</dbReference>
<feature type="transmembrane region" description="Helical" evidence="6">
    <location>
        <begin position="267"/>
        <end position="287"/>
    </location>
</feature>
<organism evidence="8 9">
    <name type="scientific">Tilletiopsis washingtonensis</name>
    <dbReference type="NCBI Taxonomy" id="58919"/>
    <lineage>
        <taxon>Eukaryota</taxon>
        <taxon>Fungi</taxon>
        <taxon>Dikarya</taxon>
        <taxon>Basidiomycota</taxon>
        <taxon>Ustilaginomycotina</taxon>
        <taxon>Exobasidiomycetes</taxon>
        <taxon>Entylomatales</taxon>
        <taxon>Entylomatales incertae sedis</taxon>
        <taxon>Tilletiopsis</taxon>
    </lineage>
</organism>
<dbReference type="EMBL" id="KZ819287">
    <property type="protein sequence ID" value="PWN99738.1"/>
    <property type="molecule type" value="Genomic_DNA"/>
</dbReference>
<feature type="transmembrane region" description="Helical" evidence="6">
    <location>
        <begin position="401"/>
        <end position="419"/>
    </location>
</feature>
<evidence type="ECO:0000256" key="6">
    <source>
        <dbReference type="SAM" id="Phobius"/>
    </source>
</evidence>
<evidence type="ECO:0000313" key="9">
    <source>
        <dbReference type="Proteomes" id="UP000245946"/>
    </source>
</evidence>
<feature type="region of interest" description="Disordered" evidence="5">
    <location>
        <begin position="208"/>
        <end position="249"/>
    </location>
</feature>
<protein>
    <submittedName>
        <fullName evidence="8">ZIP zinc/iron transport family</fullName>
    </submittedName>
</protein>
<gene>
    <name evidence="8" type="ORF">FA09DRAFT_328524</name>
</gene>
<keyword evidence="4 6" id="KW-0472">Membrane</keyword>
<keyword evidence="2 6" id="KW-0812">Transmembrane</keyword>
<proteinExistence type="predicted"/>
<dbReference type="GO" id="GO:0005886">
    <property type="term" value="C:plasma membrane"/>
    <property type="evidence" value="ECO:0007669"/>
    <property type="project" value="TreeGrafter"/>
</dbReference>
<dbReference type="PANTHER" id="PTHR11040">
    <property type="entry name" value="ZINC/IRON TRANSPORTER"/>
    <property type="match status" value="1"/>
</dbReference>
<evidence type="ECO:0000256" key="5">
    <source>
        <dbReference type="SAM" id="MobiDB-lite"/>
    </source>
</evidence>
<reference evidence="8 9" key="1">
    <citation type="journal article" date="2018" name="Mol. Biol. Evol.">
        <title>Broad Genomic Sampling Reveals a Smut Pathogenic Ancestry of the Fungal Clade Ustilaginomycotina.</title>
        <authorList>
            <person name="Kijpornyongpan T."/>
            <person name="Mondo S.J."/>
            <person name="Barry K."/>
            <person name="Sandor L."/>
            <person name="Lee J."/>
            <person name="Lipzen A."/>
            <person name="Pangilinan J."/>
            <person name="LaButti K."/>
            <person name="Hainaut M."/>
            <person name="Henrissat B."/>
            <person name="Grigoriev I.V."/>
            <person name="Spatafora J.W."/>
            <person name="Aime M.C."/>
        </authorList>
    </citation>
    <scope>NUCLEOTIDE SEQUENCE [LARGE SCALE GENOMIC DNA]</scope>
    <source>
        <strain evidence="8 9">MCA 4186</strain>
    </source>
</reference>
<feature type="transmembrane region" description="Helical" evidence="6">
    <location>
        <begin position="58"/>
        <end position="83"/>
    </location>
</feature>
<feature type="transmembrane region" description="Helical" evidence="6">
    <location>
        <begin position="155"/>
        <end position="174"/>
    </location>
</feature>
<keyword evidence="9" id="KW-1185">Reference proteome</keyword>
<evidence type="ECO:0000256" key="4">
    <source>
        <dbReference type="ARBA" id="ARBA00023136"/>
    </source>
</evidence>
<feature type="chain" id="PRO_5016369834" evidence="7">
    <location>
        <begin position="22"/>
        <end position="422"/>
    </location>
</feature>
<feature type="transmembrane region" description="Helical" evidence="6">
    <location>
        <begin position="115"/>
        <end position="135"/>
    </location>
</feature>
<dbReference type="Proteomes" id="UP000245946">
    <property type="component" value="Unassembled WGS sequence"/>
</dbReference>
<dbReference type="Pfam" id="PF02535">
    <property type="entry name" value="Zip"/>
    <property type="match status" value="1"/>
</dbReference>
<dbReference type="GeneID" id="37269349"/>
<accession>A0A316ZFE2</accession>
<keyword evidence="3 6" id="KW-1133">Transmembrane helix</keyword>
<dbReference type="STRING" id="58919.A0A316ZFE2"/>
<feature type="compositionally biased region" description="Low complexity" evidence="5">
    <location>
        <begin position="213"/>
        <end position="223"/>
    </location>
</feature>
<evidence type="ECO:0000256" key="2">
    <source>
        <dbReference type="ARBA" id="ARBA00022692"/>
    </source>
</evidence>
<dbReference type="PANTHER" id="PTHR11040:SF44">
    <property type="entry name" value="PROTEIN ZNTC-RELATED"/>
    <property type="match status" value="1"/>
</dbReference>
<comment type="subcellular location">
    <subcellularLocation>
        <location evidence="1">Membrane</location>
        <topology evidence="1">Multi-pass membrane protein</topology>
    </subcellularLocation>
</comment>
<evidence type="ECO:0000313" key="8">
    <source>
        <dbReference type="EMBL" id="PWN99738.1"/>
    </source>
</evidence>
<evidence type="ECO:0000256" key="3">
    <source>
        <dbReference type="ARBA" id="ARBA00022989"/>
    </source>
</evidence>
<dbReference type="AlphaFoldDB" id="A0A316ZFE2"/>
<feature type="transmembrane region" description="Helical" evidence="6">
    <location>
        <begin position="361"/>
        <end position="380"/>
    </location>
</feature>